<organism evidence="9 10">
    <name type="scientific">Clavibacter michiganensis</name>
    <dbReference type="NCBI Taxonomy" id="28447"/>
    <lineage>
        <taxon>Bacteria</taxon>
        <taxon>Bacillati</taxon>
        <taxon>Actinomycetota</taxon>
        <taxon>Actinomycetes</taxon>
        <taxon>Micrococcales</taxon>
        <taxon>Microbacteriaceae</taxon>
        <taxon>Clavibacter</taxon>
    </lineage>
</organism>
<evidence type="ECO:0000256" key="3">
    <source>
        <dbReference type="ARBA" id="ARBA00023002"/>
    </source>
</evidence>
<evidence type="ECO:0000256" key="1">
    <source>
        <dbReference type="ARBA" id="ARBA00007905"/>
    </source>
</evidence>
<keyword evidence="2" id="KW-0521">NADP</keyword>
<evidence type="ECO:0000256" key="2">
    <source>
        <dbReference type="ARBA" id="ARBA00022857"/>
    </source>
</evidence>
<feature type="region of interest" description="Disordered" evidence="7">
    <location>
        <begin position="257"/>
        <end position="277"/>
    </location>
</feature>
<name>A0A251Y4Q0_9MICO</name>
<dbReference type="CDD" id="cd19132">
    <property type="entry name" value="AKR_AKR5D1_E1"/>
    <property type="match status" value="1"/>
</dbReference>
<evidence type="ECO:0000313" key="9">
    <source>
        <dbReference type="EMBL" id="OUE19257.1"/>
    </source>
</evidence>
<gene>
    <name evidence="9" type="primary">dkgB</name>
    <name evidence="9" type="ORF">BFL34_02299</name>
</gene>
<feature type="domain" description="NADP-dependent oxidoreductase" evidence="8">
    <location>
        <begin position="18"/>
        <end position="258"/>
    </location>
</feature>
<proteinExistence type="inferred from homology"/>
<evidence type="ECO:0000256" key="5">
    <source>
        <dbReference type="PIRSR" id="PIRSR000097-2"/>
    </source>
</evidence>
<dbReference type="Pfam" id="PF00248">
    <property type="entry name" value="Aldo_ket_red"/>
    <property type="match status" value="1"/>
</dbReference>
<dbReference type="PROSITE" id="PS00798">
    <property type="entry name" value="ALDOKETO_REDUCTASE_1"/>
    <property type="match status" value="1"/>
</dbReference>
<dbReference type="RefSeq" id="WP_086522004.1">
    <property type="nucleotide sequence ID" value="NZ_MDJW01000011.1"/>
</dbReference>
<evidence type="ECO:0000256" key="4">
    <source>
        <dbReference type="PIRSR" id="PIRSR000097-1"/>
    </source>
</evidence>
<protein>
    <submittedName>
        <fullName evidence="9">2,5-diketo-D-gluconic acid reductase B</fullName>
    </submittedName>
</protein>
<dbReference type="InterPro" id="IPR023210">
    <property type="entry name" value="NADP_OxRdtase_dom"/>
</dbReference>
<feature type="binding site" evidence="5">
    <location>
        <position position="109"/>
    </location>
    <ligand>
        <name>substrate</name>
    </ligand>
</feature>
<evidence type="ECO:0000259" key="8">
    <source>
        <dbReference type="Pfam" id="PF00248"/>
    </source>
</evidence>
<feature type="compositionally biased region" description="Basic and acidic residues" evidence="7">
    <location>
        <begin position="267"/>
        <end position="277"/>
    </location>
</feature>
<evidence type="ECO:0000256" key="7">
    <source>
        <dbReference type="SAM" id="MobiDB-lite"/>
    </source>
</evidence>
<evidence type="ECO:0000256" key="6">
    <source>
        <dbReference type="PIRSR" id="PIRSR000097-3"/>
    </source>
</evidence>
<dbReference type="Gene3D" id="3.20.20.100">
    <property type="entry name" value="NADP-dependent oxidoreductase domain"/>
    <property type="match status" value="1"/>
</dbReference>
<dbReference type="AlphaFoldDB" id="A0A251Y4Q0"/>
<dbReference type="InterPro" id="IPR036812">
    <property type="entry name" value="NAD(P)_OxRdtase_dom_sf"/>
</dbReference>
<dbReference type="PROSITE" id="PS00062">
    <property type="entry name" value="ALDOKETO_REDUCTASE_2"/>
    <property type="match status" value="1"/>
</dbReference>
<keyword evidence="3" id="KW-0560">Oxidoreductase</keyword>
<comment type="caution">
    <text evidence="9">The sequence shown here is derived from an EMBL/GenBank/DDBJ whole genome shotgun (WGS) entry which is preliminary data.</text>
</comment>
<dbReference type="InterPro" id="IPR020471">
    <property type="entry name" value="AKR"/>
</dbReference>
<dbReference type="SUPFAM" id="SSF51430">
    <property type="entry name" value="NAD(P)-linked oxidoreductase"/>
    <property type="match status" value="1"/>
</dbReference>
<dbReference type="Proteomes" id="UP000194837">
    <property type="component" value="Unassembled WGS sequence"/>
</dbReference>
<dbReference type="PANTHER" id="PTHR43827:SF3">
    <property type="entry name" value="NADP-DEPENDENT OXIDOREDUCTASE DOMAIN-CONTAINING PROTEIN"/>
    <property type="match status" value="1"/>
</dbReference>
<dbReference type="FunFam" id="3.20.20.100:FF:000002">
    <property type="entry name" value="2,5-diketo-D-gluconic acid reductase A"/>
    <property type="match status" value="1"/>
</dbReference>
<dbReference type="EMBL" id="MDJW01000011">
    <property type="protein sequence ID" value="OUE19257.1"/>
    <property type="molecule type" value="Genomic_DNA"/>
</dbReference>
<dbReference type="PIRSF" id="PIRSF000097">
    <property type="entry name" value="AKR"/>
    <property type="match status" value="1"/>
</dbReference>
<dbReference type="GO" id="GO:0016616">
    <property type="term" value="F:oxidoreductase activity, acting on the CH-OH group of donors, NAD or NADP as acceptor"/>
    <property type="evidence" value="ECO:0007669"/>
    <property type="project" value="UniProtKB-ARBA"/>
</dbReference>
<comment type="similarity">
    <text evidence="1">Belongs to the aldo/keto reductase family.</text>
</comment>
<dbReference type="PRINTS" id="PR00069">
    <property type="entry name" value="ALDKETRDTASE"/>
</dbReference>
<sequence>MTTIPTLELSDGNRIPAIGLGTYGLNNDAGAELVSGAIGAGYRLLDTALNYGNEAAVGDGMRRSGVAREELFLTTKLPGRHHGYDETLASFEESRASLGVDYVDLYLIHWPNPSVDRFVDSWRAFIELKERGLVRSIGVSNFTPAHLTRLQEETGVLPVVNQVELHPTFAQAELRAFHAEHGIVTESWSPLGTREQLMQDENVVAAAEVHGVTPTQAVLRWHIQSGALPIPRSTDPERQRQNLDVFGFELTEEEVRAIGSGPQSRLWDGDPDTHEEM</sequence>
<dbReference type="InterPro" id="IPR018170">
    <property type="entry name" value="Aldo/ket_reductase_CS"/>
</dbReference>
<feature type="active site" description="Proton donor" evidence="4">
    <location>
        <position position="51"/>
    </location>
</feature>
<reference evidence="9 10" key="1">
    <citation type="submission" date="2016-08" db="EMBL/GenBank/DDBJ databases">
        <title>Genome sequence of Clavibacter michiganensis spp strain CFBP7494.</title>
        <authorList>
            <person name="Thapa S.P."/>
            <person name="Coaker G."/>
            <person name="Jacques M.-A."/>
        </authorList>
    </citation>
    <scope>NUCLEOTIDE SEQUENCE [LARGE SCALE GENOMIC DNA]</scope>
    <source>
        <strain evidence="9">CFBP7494</strain>
    </source>
</reference>
<evidence type="ECO:0000313" key="10">
    <source>
        <dbReference type="Proteomes" id="UP000194837"/>
    </source>
</evidence>
<dbReference type="PROSITE" id="PS00063">
    <property type="entry name" value="ALDOKETO_REDUCTASE_3"/>
    <property type="match status" value="1"/>
</dbReference>
<accession>A0A251Y4Q0</accession>
<dbReference type="PANTHER" id="PTHR43827">
    <property type="entry name" value="2,5-DIKETO-D-GLUCONIC ACID REDUCTASE"/>
    <property type="match status" value="1"/>
</dbReference>
<feature type="site" description="Lowers pKa of active site Tyr" evidence="6">
    <location>
        <position position="76"/>
    </location>
</feature>